<keyword evidence="2" id="KW-1185">Reference proteome</keyword>
<dbReference type="Proteomes" id="UP001312893">
    <property type="component" value="Unassembled WGS sequence"/>
</dbReference>
<reference evidence="1 2" key="1">
    <citation type="submission" date="2024-04" db="EMBL/GenBank/DDBJ databases">
        <title>Two novel Raoultella species associated with bleeding cankers of broadleaf hosts, Raoultella scottia sp. nov. and Raoultella lignicola sp. nov.</title>
        <authorList>
            <person name="Brady C.L."/>
        </authorList>
    </citation>
    <scope>NUCLEOTIDE SEQUENCE [LARGE SCALE GENOMIC DNA]</scope>
    <source>
        <strain evidence="1 2">TW_WC1a.1</strain>
    </source>
</reference>
<dbReference type="EMBL" id="JARXNK020000007">
    <property type="protein sequence ID" value="MEL0550106.1"/>
    <property type="molecule type" value="Genomic_DNA"/>
</dbReference>
<gene>
    <name evidence="1" type="ORF">QFI96_000035</name>
</gene>
<sequence>MKVKAKTITYVKFTTSTMQVRKIVQRVRDIRVDDIESPGGYKHIIQYWPKVTPSNSTKHFSGHST</sequence>
<dbReference type="RefSeq" id="WP_331850719.1">
    <property type="nucleotide sequence ID" value="NZ_JARXNK020000007.1"/>
</dbReference>
<comment type="caution">
    <text evidence="1">The sequence shown here is derived from an EMBL/GenBank/DDBJ whole genome shotgun (WGS) entry which is preliminary data.</text>
</comment>
<organism evidence="1 2">
    <name type="scientific">Raoultella lignicola</name>
    <dbReference type="NCBI Taxonomy" id="3040939"/>
    <lineage>
        <taxon>Bacteria</taxon>
        <taxon>Pseudomonadati</taxon>
        <taxon>Pseudomonadota</taxon>
        <taxon>Gammaproteobacteria</taxon>
        <taxon>Enterobacterales</taxon>
        <taxon>Enterobacteriaceae</taxon>
        <taxon>Klebsiella/Raoultella group</taxon>
        <taxon>Raoultella</taxon>
    </lineage>
</organism>
<proteinExistence type="predicted"/>
<feature type="non-terminal residue" evidence="1">
    <location>
        <position position="65"/>
    </location>
</feature>
<name>A0ABU9F2P5_9ENTR</name>
<evidence type="ECO:0000313" key="1">
    <source>
        <dbReference type="EMBL" id="MEL0550106.1"/>
    </source>
</evidence>
<protein>
    <submittedName>
        <fullName evidence="1">Uncharacterized protein</fullName>
    </submittedName>
</protein>
<accession>A0ABU9F2P5</accession>
<evidence type="ECO:0000313" key="2">
    <source>
        <dbReference type="Proteomes" id="UP001312893"/>
    </source>
</evidence>